<dbReference type="GO" id="GO:0005762">
    <property type="term" value="C:mitochondrial large ribosomal subunit"/>
    <property type="evidence" value="ECO:0007669"/>
    <property type="project" value="TreeGrafter"/>
</dbReference>
<protein>
    <recommendedName>
        <fullName evidence="6">Large ribosomal subunit protein uL29m</fullName>
    </recommendedName>
    <alternativeName>
        <fullName evidence="7">54S ribosomal protein L4, mitochondrial</fullName>
    </alternativeName>
</protein>
<feature type="coiled-coil region" evidence="8">
    <location>
        <begin position="141"/>
        <end position="175"/>
    </location>
</feature>
<feature type="compositionally biased region" description="Basic residues" evidence="9">
    <location>
        <begin position="50"/>
        <end position="61"/>
    </location>
</feature>
<evidence type="ECO:0000256" key="2">
    <source>
        <dbReference type="ARBA" id="ARBA00009254"/>
    </source>
</evidence>
<proteinExistence type="inferred from homology"/>
<evidence type="ECO:0000256" key="5">
    <source>
        <dbReference type="ARBA" id="ARBA00023274"/>
    </source>
</evidence>
<keyword evidence="10" id="KW-0378">Hydrolase</keyword>
<dbReference type="InterPro" id="IPR010729">
    <property type="entry name" value="Ribosomal_uL29_mit"/>
</dbReference>
<accession>A0A5K1K3N2</accession>
<dbReference type="Pfam" id="PF06984">
    <property type="entry name" value="MRP-L47"/>
    <property type="match status" value="1"/>
</dbReference>
<keyword evidence="5" id="KW-0687">Ribonucleoprotein</keyword>
<evidence type="ECO:0000256" key="1">
    <source>
        <dbReference type="ARBA" id="ARBA00004173"/>
    </source>
</evidence>
<evidence type="ECO:0000313" key="10">
    <source>
        <dbReference type="EMBL" id="VWP00416.1"/>
    </source>
</evidence>
<dbReference type="Gene3D" id="6.10.330.20">
    <property type="match status" value="1"/>
</dbReference>
<organism evidence="10">
    <name type="scientific">Ganoderma boninense</name>
    <dbReference type="NCBI Taxonomy" id="34458"/>
    <lineage>
        <taxon>Eukaryota</taxon>
        <taxon>Fungi</taxon>
        <taxon>Dikarya</taxon>
        <taxon>Basidiomycota</taxon>
        <taxon>Agaricomycotina</taxon>
        <taxon>Agaricomycetes</taxon>
        <taxon>Polyporales</taxon>
        <taxon>Polyporaceae</taxon>
        <taxon>Ganoderma</taxon>
    </lineage>
</organism>
<name>A0A5K1K3N2_9APHY</name>
<evidence type="ECO:0000256" key="6">
    <source>
        <dbReference type="ARBA" id="ARBA00035289"/>
    </source>
</evidence>
<dbReference type="GO" id="GO:0016787">
    <property type="term" value="F:hydrolase activity"/>
    <property type="evidence" value="ECO:0007669"/>
    <property type="project" value="UniProtKB-KW"/>
</dbReference>
<dbReference type="PANTHER" id="PTHR21183">
    <property type="entry name" value="RIBOSOMAL PROTEIN L47, MITOCHONDRIAL-RELATED"/>
    <property type="match status" value="1"/>
</dbReference>
<reference evidence="10" key="1">
    <citation type="submission" date="2019-10" db="EMBL/GenBank/DDBJ databases">
        <authorList>
            <person name="Nor Muhammad N."/>
        </authorList>
    </citation>
    <scope>NUCLEOTIDE SEQUENCE</scope>
</reference>
<dbReference type="GO" id="GO:0003735">
    <property type="term" value="F:structural constituent of ribosome"/>
    <property type="evidence" value="ECO:0007669"/>
    <property type="project" value="InterPro"/>
</dbReference>
<evidence type="ECO:0000256" key="7">
    <source>
        <dbReference type="ARBA" id="ARBA00035399"/>
    </source>
</evidence>
<dbReference type="GO" id="GO:0032543">
    <property type="term" value="P:mitochondrial translation"/>
    <property type="evidence" value="ECO:0007669"/>
    <property type="project" value="TreeGrafter"/>
</dbReference>
<feature type="region of interest" description="Disordered" evidence="9">
    <location>
        <begin position="1"/>
        <end position="91"/>
    </location>
</feature>
<dbReference type="InterPro" id="IPR038340">
    <property type="entry name" value="MRP-L47_sf"/>
</dbReference>
<feature type="compositionally biased region" description="Acidic residues" evidence="9">
    <location>
        <begin position="35"/>
        <end position="46"/>
    </location>
</feature>
<feature type="compositionally biased region" description="Acidic residues" evidence="9">
    <location>
        <begin position="66"/>
        <end position="79"/>
    </location>
</feature>
<evidence type="ECO:0000256" key="3">
    <source>
        <dbReference type="ARBA" id="ARBA00022980"/>
    </source>
</evidence>
<dbReference type="Gene3D" id="1.20.120.1010">
    <property type="match status" value="1"/>
</dbReference>
<dbReference type="EMBL" id="LR728457">
    <property type="protein sequence ID" value="VWP00416.1"/>
    <property type="molecule type" value="Genomic_DNA"/>
</dbReference>
<comment type="similarity">
    <text evidence="2">Belongs to the universal ribosomal protein uL29 family.</text>
</comment>
<sequence>MPVASSSRSKKRHTRALSSDIEEDSGPTQRKPLTQEEDVEMDDEDDQPRRLKKAKKEKKRAAKDDSDAEVDDEEEEELPLPDTRDHPLDKSQAVKVRAIASDWAMTREKVHSYSYGFLREVAASVAEFTDGEKGEKALKQIDALMRELLDTEQHLNAHEQALDDIHQQLQRGEQIAGVIDVYDKGVQEKMDVYKTKTSRQKYAKSDNYSKFKQAIYEVHHPDTAMPPLTDLIPREEGDDSDDEDDVQIGGITQDYKCPLSLTHLVDPLTSSQAVFVSRLDAQSPADSVNPNHGLYAFFRKKEKDGKTFYDTVESMDMTADKSGRSWTAAELRRKNFKDLHTLWYVVLRERNLLATQQAEARRIGANEQALGLWTKAFRCRKTMARIKYVINERRVAYEGAIKIFNKRHEKLARSQKPAPVVRLSEEEEARLAQRALSQEKSMRQQAHIDDIVARSFLEPEVAQQKA</sequence>
<keyword evidence="4" id="KW-0496">Mitochondrion</keyword>
<keyword evidence="3" id="KW-0689">Ribosomal protein</keyword>
<evidence type="ECO:0000256" key="9">
    <source>
        <dbReference type="SAM" id="MobiDB-lite"/>
    </source>
</evidence>
<evidence type="ECO:0000256" key="4">
    <source>
        <dbReference type="ARBA" id="ARBA00023128"/>
    </source>
</evidence>
<gene>
    <name evidence="10" type="primary">C9K1M7</name>
</gene>
<keyword evidence="8" id="KW-0175">Coiled coil</keyword>
<dbReference type="PANTHER" id="PTHR21183:SF18">
    <property type="entry name" value="LARGE RIBOSOMAL SUBUNIT PROTEIN UL29M"/>
    <property type="match status" value="1"/>
</dbReference>
<evidence type="ECO:0000256" key="8">
    <source>
        <dbReference type="SAM" id="Coils"/>
    </source>
</evidence>
<dbReference type="AlphaFoldDB" id="A0A5K1K3N2"/>
<comment type="subcellular location">
    <subcellularLocation>
        <location evidence="1">Mitochondrion</location>
    </subcellularLocation>
</comment>